<sequence length="740" mass="84700">MKHTMGKGLQTINAVYRRWQLAALQPYLWLGTVLGLLAGVGVFVLNWPQWLLPAWFSIVLGALLMDRCWHPAQAQLCRQLDRQLPQLQDSSQLLWQPKSDLSPVQQLQRERIDKQLQQVLRDKDKTPFGPPRLRSPLAHAVGACLGLLLFIFSDTVFTTNKPNPAQQHATRTATEKLAIARAETRIQPPAYTGLAIHSQSLQINVPEQARVQWHIEFNRPIDSLEMLAESEHFVFLPKGEVPGKQWQLQRTVNKTDFYQLSVQLSGTRKLLPGIYNIQVQKDKAPEFAFEAPSLRIDKIHGSGSNIPVKVLIKDDYQVSSVDLFVTLASGTGENLRFREKRIPLASLQPNISTNGQEALYDFTLPIEQFSMQAGDELYWYLEARDNREPSANVAKSQHFILRWPQAEIFGLSDSEGMAIKVLPEYFRSQRQLIIDTKALLAEREQLQQEVFRKRSEGLAYEQNLLRMRYGRFLGEEDSEAEHVEHTSDQHGEEEAAHNDVHHHPEHDEHQAHSEETAAPFPQRDSHFEQAERIAASVGHLHDNSEHATLFDPKTKELLRSALNAMWSSWRDLSVIEPQASLPHQHRALRFIKEVQQASRIYLQRVGFEAPPLDENRRLSGDRSEAVPEAVSHEFEQAQRAQVLALMAQVRVSASLDTDLLQQVNELATTQAADIGLEFSKQLRLYQQRYQQPECTDCRHSLIRLLYRLLPEPKAAPSLPLQAEENSYFSRWLHKQGEHKQ</sequence>
<evidence type="ECO:0000313" key="3">
    <source>
        <dbReference type="EMBL" id="WKD49479.1"/>
    </source>
</evidence>
<evidence type="ECO:0000256" key="2">
    <source>
        <dbReference type="SAM" id="Phobius"/>
    </source>
</evidence>
<keyword evidence="4" id="KW-1185">Reference proteome</keyword>
<feature type="compositionally biased region" description="Basic and acidic residues" evidence="1">
    <location>
        <begin position="480"/>
        <end position="515"/>
    </location>
</feature>
<feature type="region of interest" description="Disordered" evidence="1">
    <location>
        <begin position="477"/>
        <end position="523"/>
    </location>
</feature>
<organism evidence="3 4">
    <name type="scientific">Microbulbifer spongiae</name>
    <dbReference type="NCBI Taxonomy" id="2944933"/>
    <lineage>
        <taxon>Bacteria</taxon>
        <taxon>Pseudomonadati</taxon>
        <taxon>Pseudomonadota</taxon>
        <taxon>Gammaproteobacteria</taxon>
        <taxon>Cellvibrionales</taxon>
        <taxon>Microbulbiferaceae</taxon>
        <taxon>Microbulbifer</taxon>
    </lineage>
</organism>
<proteinExistence type="predicted"/>
<feature type="transmembrane region" description="Helical" evidence="2">
    <location>
        <begin position="21"/>
        <end position="44"/>
    </location>
</feature>
<dbReference type="EMBL" id="CP098023">
    <property type="protein sequence ID" value="WKD49479.1"/>
    <property type="molecule type" value="Genomic_DNA"/>
</dbReference>
<accession>A0ABY9E8V5</accession>
<name>A0ABY9E8V5_9GAMM</name>
<gene>
    <name evidence="3" type="ORF">M8T91_16530</name>
</gene>
<reference evidence="3 4" key="1">
    <citation type="submission" date="2022-05" db="EMBL/GenBank/DDBJ databases">
        <title>Microbulbifer sp. nov., isolated from sponge.</title>
        <authorList>
            <person name="Gao L."/>
        </authorList>
    </citation>
    <scope>NUCLEOTIDE SEQUENCE [LARGE SCALE GENOMIC DNA]</scope>
    <source>
        <strain evidence="3 4">MI-G</strain>
    </source>
</reference>
<protein>
    <recommendedName>
        <fullName evidence="5">DUF4175 domain-containing protein</fullName>
    </recommendedName>
</protein>
<dbReference type="RefSeq" id="WP_301415306.1">
    <property type="nucleotide sequence ID" value="NZ_CP098023.1"/>
</dbReference>
<keyword evidence="2" id="KW-0812">Transmembrane</keyword>
<keyword evidence="2" id="KW-0472">Membrane</keyword>
<evidence type="ECO:0000313" key="4">
    <source>
        <dbReference type="Proteomes" id="UP001321520"/>
    </source>
</evidence>
<evidence type="ECO:0008006" key="5">
    <source>
        <dbReference type="Google" id="ProtNLM"/>
    </source>
</evidence>
<evidence type="ECO:0000256" key="1">
    <source>
        <dbReference type="SAM" id="MobiDB-lite"/>
    </source>
</evidence>
<keyword evidence="2" id="KW-1133">Transmembrane helix</keyword>
<dbReference type="Proteomes" id="UP001321520">
    <property type="component" value="Chromosome"/>
</dbReference>